<name>A0A8S2DDV8_9BILA</name>
<dbReference type="AlphaFoldDB" id="A0A8S2DDV8"/>
<evidence type="ECO:0000256" key="1">
    <source>
        <dbReference type="SAM" id="MobiDB-lite"/>
    </source>
</evidence>
<evidence type="ECO:0000313" key="4">
    <source>
        <dbReference type="Proteomes" id="UP000677228"/>
    </source>
</evidence>
<gene>
    <name evidence="2" type="ORF">OVA965_LOCUS11396</name>
    <name evidence="3" type="ORF">TMI583_LOCUS11397</name>
</gene>
<reference evidence="2" key="1">
    <citation type="submission" date="2021-02" db="EMBL/GenBank/DDBJ databases">
        <authorList>
            <person name="Nowell W R."/>
        </authorList>
    </citation>
    <scope>NUCLEOTIDE SEQUENCE</scope>
</reference>
<dbReference type="EMBL" id="CAJNOK010004393">
    <property type="protein sequence ID" value="CAF0936213.1"/>
    <property type="molecule type" value="Genomic_DNA"/>
</dbReference>
<sequence>MSTSSIHDNNSNNEDDQNTTNVVSKPITVKEPVAKEEQINDADKTDNKEQLTTDENKKVSKWKHVRESLCQLAKTYRAENSMKNFNNEDLFNNIKQKLQAHFQLLEQKQQSISSTFLQLYEESNTFLTFESYERYKLLTIHAYHNETSTNAQSQENLEHSEQHKILSKIKDCNFTELLKYFKHPDLHWPDLSACQCDDLVLTVYIHLVDHCFILNRIEEVLYYKIKICKLLLKCNCLQRVLIEIENGRKLANEHVYYYLYFDLLEATVLYRTRCIANARKLIDNGLNSLNQLHKEVEEKLQKEQEKKRRKFSMQPNQTDTIAFNVLSRKISLSKADQQSLDLDEQTQRFNHQLLPKRSSIVQLLANHESIYNVYSFEYLKCQFYVLQYKIGKRIDNQTLIDESIQTILKYPYYKYPFSFSCSCTILLIDYYYEHYEYQICLNLINQFIKYWWLISGSSEKLEFAKLITLSLIIQLNQNNVGRSIHCGYFSTDVLSRFHENIFLVETLIQLTYSLLYKMGLSSIEKILDNLDDISNQTSNYYTKLWYYILVIDVAVEFGYEILPINLKFLNLLSNYRKKLTDNSKQLFYVDCSLAQIYSRIKEFKLSTKHFNNALTMFSYTKLSMNDFSVQRALFKLAEVQLLNWWYQVKYKHYTDIVSVTKEHFLYTYIKNLLPKESKLLLSRYYIYDAYYSRLVETYQQSLLTSLPTNKQNDTWIMSIQQAKDYAGKYSIKLDCEWINQLNTQWSNKVSETKSITKKKIASSDANAPSMITKYLPRKSIPSENQLNVPQYIDKIMFYNDDVGKQKFIDQRLYNSKNSGQFLLYMLPVIV</sequence>
<organism evidence="2 4">
    <name type="scientific">Didymodactylos carnosus</name>
    <dbReference type="NCBI Taxonomy" id="1234261"/>
    <lineage>
        <taxon>Eukaryota</taxon>
        <taxon>Metazoa</taxon>
        <taxon>Spiralia</taxon>
        <taxon>Gnathifera</taxon>
        <taxon>Rotifera</taxon>
        <taxon>Eurotatoria</taxon>
        <taxon>Bdelloidea</taxon>
        <taxon>Philodinida</taxon>
        <taxon>Philodinidae</taxon>
        <taxon>Didymodactylos</taxon>
    </lineage>
</organism>
<accession>A0A8S2DDV8</accession>
<feature type="region of interest" description="Disordered" evidence="1">
    <location>
        <begin position="1"/>
        <end position="57"/>
    </location>
</feature>
<evidence type="ECO:0000313" key="3">
    <source>
        <dbReference type="EMBL" id="CAF3711880.1"/>
    </source>
</evidence>
<feature type="compositionally biased region" description="Polar residues" evidence="1">
    <location>
        <begin position="1"/>
        <end position="23"/>
    </location>
</feature>
<feature type="compositionally biased region" description="Basic and acidic residues" evidence="1">
    <location>
        <begin position="32"/>
        <end position="57"/>
    </location>
</feature>
<dbReference type="Proteomes" id="UP000677228">
    <property type="component" value="Unassembled WGS sequence"/>
</dbReference>
<protein>
    <submittedName>
        <fullName evidence="2">Uncharacterized protein</fullName>
    </submittedName>
</protein>
<proteinExistence type="predicted"/>
<dbReference type="Proteomes" id="UP000682733">
    <property type="component" value="Unassembled WGS sequence"/>
</dbReference>
<comment type="caution">
    <text evidence="2">The sequence shown here is derived from an EMBL/GenBank/DDBJ whole genome shotgun (WGS) entry which is preliminary data.</text>
</comment>
<dbReference type="EMBL" id="CAJOBA010004397">
    <property type="protein sequence ID" value="CAF3711880.1"/>
    <property type="molecule type" value="Genomic_DNA"/>
</dbReference>
<evidence type="ECO:0000313" key="2">
    <source>
        <dbReference type="EMBL" id="CAF0936213.1"/>
    </source>
</evidence>